<feature type="non-terminal residue" evidence="3">
    <location>
        <position position="77"/>
    </location>
</feature>
<protein>
    <recommendedName>
        <fullName evidence="2">Helix-turn-helix domain-containing protein</fullName>
    </recommendedName>
</protein>
<proteinExistence type="predicted"/>
<accession>A0A0F8XXG6</accession>
<dbReference type="GO" id="GO:0003677">
    <property type="term" value="F:DNA binding"/>
    <property type="evidence" value="ECO:0007669"/>
    <property type="project" value="InterPro"/>
</dbReference>
<feature type="region of interest" description="Disordered" evidence="1">
    <location>
        <begin position="51"/>
        <end position="77"/>
    </location>
</feature>
<gene>
    <name evidence="3" type="ORF">LCGC14_2891280</name>
</gene>
<comment type="caution">
    <text evidence="3">The sequence shown here is derived from an EMBL/GenBank/DDBJ whole genome shotgun (WGS) entry which is preliminary data.</text>
</comment>
<evidence type="ECO:0000313" key="3">
    <source>
        <dbReference type="EMBL" id="KKK73693.1"/>
    </source>
</evidence>
<reference evidence="3" key="1">
    <citation type="journal article" date="2015" name="Nature">
        <title>Complex archaea that bridge the gap between prokaryotes and eukaryotes.</title>
        <authorList>
            <person name="Spang A."/>
            <person name="Saw J.H."/>
            <person name="Jorgensen S.L."/>
            <person name="Zaremba-Niedzwiedzka K."/>
            <person name="Martijn J."/>
            <person name="Lind A.E."/>
            <person name="van Eijk R."/>
            <person name="Schleper C."/>
            <person name="Guy L."/>
            <person name="Ettema T.J."/>
        </authorList>
    </citation>
    <scope>NUCLEOTIDE SEQUENCE</scope>
</reference>
<dbReference type="EMBL" id="LAZR01056670">
    <property type="protein sequence ID" value="KKK73693.1"/>
    <property type="molecule type" value="Genomic_DNA"/>
</dbReference>
<evidence type="ECO:0000259" key="2">
    <source>
        <dbReference type="Pfam" id="PF12728"/>
    </source>
</evidence>
<dbReference type="InterPro" id="IPR010093">
    <property type="entry name" value="SinI_DNA-bd"/>
</dbReference>
<dbReference type="Pfam" id="PF12728">
    <property type="entry name" value="HTH_17"/>
    <property type="match status" value="1"/>
</dbReference>
<dbReference type="AlphaFoldDB" id="A0A0F8XXG6"/>
<feature type="domain" description="Helix-turn-helix" evidence="2">
    <location>
        <begin position="11"/>
        <end position="51"/>
    </location>
</feature>
<dbReference type="InterPro" id="IPR041657">
    <property type="entry name" value="HTH_17"/>
</dbReference>
<organism evidence="3">
    <name type="scientific">marine sediment metagenome</name>
    <dbReference type="NCBI Taxonomy" id="412755"/>
    <lineage>
        <taxon>unclassified sequences</taxon>
        <taxon>metagenomes</taxon>
        <taxon>ecological metagenomes</taxon>
    </lineage>
</organism>
<dbReference type="NCBIfam" id="TIGR01764">
    <property type="entry name" value="excise"/>
    <property type="match status" value="1"/>
</dbReference>
<evidence type="ECO:0000256" key="1">
    <source>
        <dbReference type="SAM" id="MobiDB-lite"/>
    </source>
</evidence>
<name>A0A0F8XXG6_9ZZZZ</name>
<sequence length="77" mass="8694">MSDSSDQSKEWLTTKEAAGKLNKSVRYVRTMIQEGKLWARRDGHVWLIHESLSPPPEETEGPPSETAGNTRETVEIL</sequence>